<dbReference type="Proteomes" id="UP000467700">
    <property type="component" value="Unassembled WGS sequence"/>
</dbReference>
<gene>
    <name evidence="2" type="ORF">AAE3_LOCUS1872</name>
</gene>
<evidence type="ECO:0000256" key="1">
    <source>
        <dbReference type="SAM" id="MobiDB-lite"/>
    </source>
</evidence>
<dbReference type="OrthoDB" id="10253744at2759"/>
<dbReference type="InterPro" id="IPR036249">
    <property type="entry name" value="Thioredoxin-like_sf"/>
</dbReference>
<accession>A0A8S0W2U7</accession>
<dbReference type="PANTHER" id="PTHR31902">
    <property type="entry name" value="ACTIN PATCHES DISTAL PROTEIN 1"/>
    <property type="match status" value="1"/>
</dbReference>
<dbReference type="SUPFAM" id="SSF52833">
    <property type="entry name" value="Thioredoxin-like"/>
    <property type="match status" value="1"/>
</dbReference>
<organism evidence="2 3">
    <name type="scientific">Cyclocybe aegerita</name>
    <name type="common">Black poplar mushroom</name>
    <name type="synonym">Agrocybe aegerita</name>
    <dbReference type="NCBI Taxonomy" id="1973307"/>
    <lineage>
        <taxon>Eukaryota</taxon>
        <taxon>Fungi</taxon>
        <taxon>Dikarya</taxon>
        <taxon>Basidiomycota</taxon>
        <taxon>Agaricomycotina</taxon>
        <taxon>Agaricomycetes</taxon>
        <taxon>Agaricomycetidae</taxon>
        <taxon>Agaricales</taxon>
        <taxon>Agaricineae</taxon>
        <taxon>Bolbitiaceae</taxon>
        <taxon>Cyclocybe</taxon>
    </lineage>
</organism>
<dbReference type="PANTHER" id="PTHR31902:SF14">
    <property type="entry name" value="ACTIN PATCHES DISTAL PROTEIN 1"/>
    <property type="match status" value="1"/>
</dbReference>
<dbReference type="EMBL" id="CACVBS010000028">
    <property type="protein sequence ID" value="CAA7260184.1"/>
    <property type="molecule type" value="Genomic_DNA"/>
</dbReference>
<evidence type="ECO:0008006" key="4">
    <source>
        <dbReference type="Google" id="ProtNLM"/>
    </source>
</evidence>
<name>A0A8S0W2U7_CYCAE</name>
<proteinExistence type="predicted"/>
<reference evidence="2 3" key="1">
    <citation type="submission" date="2020-01" db="EMBL/GenBank/DDBJ databases">
        <authorList>
            <person name="Gupta K D."/>
        </authorList>
    </citation>
    <scope>NUCLEOTIDE SEQUENCE [LARGE SCALE GENOMIC DNA]</scope>
</reference>
<feature type="compositionally biased region" description="Pro residues" evidence="1">
    <location>
        <begin position="109"/>
        <end position="120"/>
    </location>
</feature>
<dbReference type="InterPro" id="IPR009737">
    <property type="entry name" value="Aim32/Apd1-like"/>
</dbReference>
<evidence type="ECO:0000313" key="3">
    <source>
        <dbReference type="Proteomes" id="UP000467700"/>
    </source>
</evidence>
<protein>
    <recommendedName>
        <fullName evidence="4">Sucrase/ferredoxin-like family protein</fullName>
    </recommendedName>
</protein>
<dbReference type="Pfam" id="PF06999">
    <property type="entry name" value="Suc_Fer-like"/>
    <property type="match status" value="1"/>
</dbReference>
<comment type="caution">
    <text evidence="2">The sequence shown here is derived from an EMBL/GenBank/DDBJ whole genome shotgun (WGS) entry which is preliminary data.</text>
</comment>
<dbReference type="Gene3D" id="3.40.30.10">
    <property type="entry name" value="Glutaredoxin"/>
    <property type="match status" value="1"/>
</dbReference>
<feature type="compositionally biased region" description="Polar residues" evidence="1">
    <location>
        <begin position="129"/>
        <end position="138"/>
    </location>
</feature>
<dbReference type="AlphaFoldDB" id="A0A8S0W2U7"/>
<feature type="region of interest" description="Disordered" evidence="1">
    <location>
        <begin position="100"/>
        <end position="138"/>
    </location>
</feature>
<evidence type="ECO:0000313" key="2">
    <source>
        <dbReference type="EMBL" id="CAA7260184.1"/>
    </source>
</evidence>
<keyword evidence="3" id="KW-1185">Reference proteome</keyword>
<dbReference type="CDD" id="cd03062">
    <property type="entry name" value="TRX_Fd_Sucrase"/>
    <property type="match status" value="1"/>
</dbReference>
<sequence length="359" mass="39687">MYGFRTLHSLVFGHQEDPLCRTLRASDVPVTTADCRTCSDPCDLGHDAYPRRFDIDMDTDMLGSVKPYHRQIVISTGKSDWERDITDDKNSLASALLEVSTKPTSPMLPSSPKPASPPPNKGVRPVTGLFSTSDSSRTSVLNGSHKTVCHEDDHESVLVFPDFKVVTEVRRSLQGAREFYECALDPSVGTDGSYLEKSILKSWILPYACVILICSHKKRDNRCGIAAPKLEHAFIRSLEAQGWDADTQLEHPELTMGIPLEDLNVTPEERYENISSQLKESSESKRALIVKVSHVGGHKYAGNCIIYTPSGSGIWYGRVTPHDVDSVVVNTIIDGLVLPPLLRGGVNLSRPNCKTLNDW</sequence>